<dbReference type="RefSeq" id="WP_316434303.1">
    <property type="nucleotide sequence ID" value="NZ_CP053586.1"/>
</dbReference>
<dbReference type="PANTHER" id="PTHR44051:SF2">
    <property type="entry name" value="HYPOTHETICAL GLUTATHIONE S-TRANSFERASE LIKE PROTEIN"/>
    <property type="match status" value="1"/>
</dbReference>
<feature type="domain" description="GST C-terminal" evidence="2">
    <location>
        <begin position="94"/>
        <end position="203"/>
    </location>
</feature>
<dbReference type="InterPro" id="IPR004045">
    <property type="entry name" value="Glutathione_S-Trfase_N"/>
</dbReference>
<dbReference type="AlphaFoldDB" id="A0AA96WK05"/>
<dbReference type="Gene3D" id="1.20.1050.10">
    <property type="match status" value="1"/>
</dbReference>
<dbReference type="Gene3D" id="3.40.30.10">
    <property type="entry name" value="Glutaredoxin"/>
    <property type="match status" value="1"/>
</dbReference>
<evidence type="ECO:0000313" key="3">
    <source>
        <dbReference type="EMBL" id="WNZ22766.1"/>
    </source>
</evidence>
<feature type="domain" description="GST N-terminal" evidence="1">
    <location>
        <begin position="9"/>
        <end position="90"/>
    </location>
</feature>
<dbReference type="InterPro" id="IPR004046">
    <property type="entry name" value="GST_C"/>
</dbReference>
<name>A0AA96WK05_9CYAN</name>
<sequence>MLPSPRSESSRKLYGTHQSGNVYKVRLMLSLLDLPYEWIGINLAAKEHRLPEFLQLNPMGQVPVLVDVNVNIRDSQAILVYLARKYDNNWLPIDAEYMAKIMQWLSIAANEIEHSLTALRRHFLLGVPIDRAKAERTAKQLLQVMDQHLENQPWLECHHPTIADIACYPYIYRAADSQIDLSPYLNLITWLNRIQQLPGYIAM</sequence>
<dbReference type="SFLD" id="SFLDS00019">
    <property type="entry name" value="Glutathione_Transferase_(cytos"/>
    <property type="match status" value="1"/>
</dbReference>
<dbReference type="InterPro" id="IPR036282">
    <property type="entry name" value="Glutathione-S-Trfase_C_sf"/>
</dbReference>
<dbReference type="InterPro" id="IPR036249">
    <property type="entry name" value="Thioredoxin-like_sf"/>
</dbReference>
<dbReference type="PROSITE" id="PS50404">
    <property type="entry name" value="GST_NTER"/>
    <property type="match status" value="1"/>
</dbReference>
<dbReference type="SFLD" id="SFLDG00358">
    <property type="entry name" value="Main_(cytGST)"/>
    <property type="match status" value="1"/>
</dbReference>
<evidence type="ECO:0000259" key="2">
    <source>
        <dbReference type="PROSITE" id="PS50405"/>
    </source>
</evidence>
<dbReference type="SUPFAM" id="SSF47616">
    <property type="entry name" value="GST C-terminal domain-like"/>
    <property type="match status" value="1"/>
</dbReference>
<proteinExistence type="predicted"/>
<dbReference type="Pfam" id="PF13417">
    <property type="entry name" value="GST_N_3"/>
    <property type="match status" value="1"/>
</dbReference>
<dbReference type="Pfam" id="PF00043">
    <property type="entry name" value="GST_C"/>
    <property type="match status" value="1"/>
</dbReference>
<protein>
    <submittedName>
        <fullName evidence="3">Glutathione S-transferase family protein</fullName>
    </submittedName>
</protein>
<reference evidence="3" key="1">
    <citation type="submission" date="2020-05" db="EMBL/GenBank/DDBJ databases">
        <authorList>
            <person name="Zhu T."/>
            <person name="Keshari N."/>
            <person name="Lu X."/>
        </authorList>
    </citation>
    <scope>NUCLEOTIDE SEQUENCE</scope>
    <source>
        <strain evidence="3">NK1-12</strain>
    </source>
</reference>
<dbReference type="PROSITE" id="PS50405">
    <property type="entry name" value="GST_CTER"/>
    <property type="match status" value="1"/>
</dbReference>
<evidence type="ECO:0000259" key="1">
    <source>
        <dbReference type="PROSITE" id="PS50404"/>
    </source>
</evidence>
<dbReference type="EMBL" id="CP053586">
    <property type="protein sequence ID" value="WNZ22766.1"/>
    <property type="molecule type" value="Genomic_DNA"/>
</dbReference>
<dbReference type="PANTHER" id="PTHR44051">
    <property type="entry name" value="GLUTATHIONE S-TRANSFERASE-RELATED"/>
    <property type="match status" value="1"/>
</dbReference>
<dbReference type="SUPFAM" id="SSF52833">
    <property type="entry name" value="Thioredoxin-like"/>
    <property type="match status" value="1"/>
</dbReference>
<dbReference type="InterPro" id="IPR010987">
    <property type="entry name" value="Glutathione-S-Trfase_C-like"/>
</dbReference>
<organism evidence="3">
    <name type="scientific">Leptolyngbya sp. NK1-12</name>
    <dbReference type="NCBI Taxonomy" id="2547451"/>
    <lineage>
        <taxon>Bacteria</taxon>
        <taxon>Bacillati</taxon>
        <taxon>Cyanobacteriota</taxon>
        <taxon>Cyanophyceae</taxon>
        <taxon>Leptolyngbyales</taxon>
        <taxon>Leptolyngbyaceae</taxon>
        <taxon>Leptolyngbya group</taxon>
        <taxon>Leptolyngbya</taxon>
    </lineage>
</organism>
<dbReference type="SFLD" id="SFLDG01151">
    <property type="entry name" value="Main.2:_Nu-like"/>
    <property type="match status" value="1"/>
</dbReference>
<gene>
    <name evidence="3" type="ORF">HJG54_07795</name>
</gene>
<accession>A0AA96WK05</accession>
<dbReference type="CDD" id="cd03056">
    <property type="entry name" value="GST_N_4"/>
    <property type="match status" value="1"/>
</dbReference>
<dbReference type="InterPro" id="IPR040079">
    <property type="entry name" value="Glutathione_S-Trfase"/>
</dbReference>